<dbReference type="InParanoid" id="A0A165E2U5"/>
<dbReference type="OrthoDB" id="3157337at2759"/>
<dbReference type="AlphaFoldDB" id="A0A165E2U5"/>
<dbReference type="Proteomes" id="UP000077266">
    <property type="component" value="Unassembled WGS sequence"/>
</dbReference>
<proteinExistence type="predicted"/>
<dbReference type="Gene3D" id="3.30.710.10">
    <property type="entry name" value="Potassium Channel Kv1.1, Chain A"/>
    <property type="match status" value="1"/>
</dbReference>
<organism evidence="1 2">
    <name type="scientific">Exidia glandulosa HHB12029</name>
    <dbReference type="NCBI Taxonomy" id="1314781"/>
    <lineage>
        <taxon>Eukaryota</taxon>
        <taxon>Fungi</taxon>
        <taxon>Dikarya</taxon>
        <taxon>Basidiomycota</taxon>
        <taxon>Agaricomycotina</taxon>
        <taxon>Agaricomycetes</taxon>
        <taxon>Auriculariales</taxon>
        <taxon>Exidiaceae</taxon>
        <taxon>Exidia</taxon>
    </lineage>
</organism>
<evidence type="ECO:0008006" key="3">
    <source>
        <dbReference type="Google" id="ProtNLM"/>
    </source>
</evidence>
<accession>A0A165E2U5</accession>
<dbReference type="EMBL" id="KV426171">
    <property type="protein sequence ID" value="KZV85945.1"/>
    <property type="molecule type" value="Genomic_DNA"/>
</dbReference>
<sequence>MATALSSSADCQKDSTYFIADGNVVLRVETTLFNVHCSCLIQASTVFADMLSLPQGEQRVEGQDVAHPVVLAGDTADEFRSLCWAIYTRPDQLNTYLKDVRREEQCLRYLHIVILGHKYQCTSLMLWGLEMASALCKLAEFRGSNDVVDALFRVHLCDIEGFDSWAEPFIKRLADSSQPPMLIRIMRAAVTAKWKTLEYHTLYRLVSDGPNSWIGSAANLTHDETFRLLRGYFNMNEFVYNLPTIDLPFEHQCAPGRGLQRCREECMAAWRTAVKAVGVESEHDGSMNLLARLSAIRAKVDTNVTVYRDPWGQPTSNPNTQKCKPNLLATIQLLENSIIELCFAPDASLIDRRPATRNPAAPGVVPPSTS</sequence>
<gene>
    <name evidence="1" type="ORF">EXIGLDRAFT_841120</name>
</gene>
<protein>
    <recommendedName>
        <fullName evidence="3">BTB domain-containing protein</fullName>
    </recommendedName>
</protein>
<reference evidence="1 2" key="1">
    <citation type="journal article" date="2016" name="Mol. Biol. Evol.">
        <title>Comparative Genomics of Early-Diverging Mushroom-Forming Fungi Provides Insights into the Origins of Lignocellulose Decay Capabilities.</title>
        <authorList>
            <person name="Nagy L.G."/>
            <person name="Riley R."/>
            <person name="Tritt A."/>
            <person name="Adam C."/>
            <person name="Daum C."/>
            <person name="Floudas D."/>
            <person name="Sun H."/>
            <person name="Yadav J.S."/>
            <person name="Pangilinan J."/>
            <person name="Larsson K.H."/>
            <person name="Matsuura K."/>
            <person name="Barry K."/>
            <person name="Labutti K."/>
            <person name="Kuo R."/>
            <person name="Ohm R.A."/>
            <person name="Bhattacharya S.S."/>
            <person name="Shirouzu T."/>
            <person name="Yoshinaga Y."/>
            <person name="Martin F.M."/>
            <person name="Grigoriev I.V."/>
            <person name="Hibbett D.S."/>
        </authorList>
    </citation>
    <scope>NUCLEOTIDE SEQUENCE [LARGE SCALE GENOMIC DNA]</scope>
    <source>
        <strain evidence="1 2">HHB12029</strain>
    </source>
</reference>
<evidence type="ECO:0000313" key="1">
    <source>
        <dbReference type="EMBL" id="KZV85945.1"/>
    </source>
</evidence>
<name>A0A165E2U5_EXIGL</name>
<keyword evidence="2" id="KW-1185">Reference proteome</keyword>
<dbReference type="InterPro" id="IPR011333">
    <property type="entry name" value="SKP1/BTB/POZ_sf"/>
</dbReference>
<evidence type="ECO:0000313" key="2">
    <source>
        <dbReference type="Proteomes" id="UP000077266"/>
    </source>
</evidence>